<evidence type="ECO:0000313" key="1">
    <source>
        <dbReference type="EMBL" id="KFF10393.1"/>
    </source>
</evidence>
<comment type="caution">
    <text evidence="1">The sequence shown here is derived from an EMBL/GenBank/DDBJ whole genome shotgun (WGS) entry which is preliminary data.</text>
</comment>
<dbReference type="SUPFAM" id="SSF53474">
    <property type="entry name" value="alpha/beta-Hydrolases"/>
    <property type="match status" value="1"/>
</dbReference>
<dbReference type="Gene3D" id="3.40.50.1820">
    <property type="entry name" value="alpha/beta hydrolase"/>
    <property type="match status" value="1"/>
</dbReference>
<gene>
    <name evidence="1" type="ORF">IW15_20420</name>
</gene>
<dbReference type="OrthoDB" id="1095982at2"/>
<protein>
    <recommendedName>
        <fullName evidence="3">Alpha/beta hydrolase</fullName>
    </recommendedName>
</protein>
<proteinExistence type="predicted"/>
<dbReference type="RefSeq" id="WP_034714861.1">
    <property type="nucleotide sequence ID" value="NZ_JPRH01000011.1"/>
</dbReference>
<sequence length="305" mass="35084">MMNIRYFTLLLGLFCTNLFGQTPEKITFKDTQNHYLKLLPKDKPEGILVILPGGGENGEKVMNQINLDDLALEKNLIVLLPTWEDGDFGFHIEQKFLDRMVKDTVEKHKISKDKISMGGLSGGGMLAFTYAERAIRDKNTYFIPNSVFALDAPLDYENMYYRLQREMERNYSDIGTNEAKFLTAEMVDAMGTPDKNRANYVRESMFSYREKDGGNAKYLLNIPILIYTEPGIIWQMENRGRDIYDLNVADITAMINLLRLKGHKNADLVITNDRGIRPDGTRHPHSWSIMDSKECLNWILKHMKA</sequence>
<keyword evidence="2" id="KW-1185">Reference proteome</keyword>
<dbReference type="InterPro" id="IPR029058">
    <property type="entry name" value="AB_hydrolase_fold"/>
</dbReference>
<accession>A0A086A129</accession>
<name>A0A086A129_9FLAO</name>
<reference evidence="1 2" key="1">
    <citation type="submission" date="2014-07" db="EMBL/GenBank/DDBJ databases">
        <title>Genome of Chryseobacterium soli DSM 19298.</title>
        <authorList>
            <person name="Stropko S.J."/>
            <person name="Pipes S.E."/>
            <person name="Newman J."/>
        </authorList>
    </citation>
    <scope>NUCLEOTIDE SEQUENCE [LARGE SCALE GENOMIC DNA]</scope>
    <source>
        <strain evidence="1 2">DSM 19298</strain>
    </source>
</reference>
<dbReference type="Proteomes" id="UP000028705">
    <property type="component" value="Unassembled WGS sequence"/>
</dbReference>
<evidence type="ECO:0000313" key="2">
    <source>
        <dbReference type="Proteomes" id="UP000028705"/>
    </source>
</evidence>
<dbReference type="STRING" id="445961.IW15_20420"/>
<organism evidence="1 2">
    <name type="scientific">Chryseobacterium soli</name>
    <dbReference type="NCBI Taxonomy" id="445961"/>
    <lineage>
        <taxon>Bacteria</taxon>
        <taxon>Pseudomonadati</taxon>
        <taxon>Bacteroidota</taxon>
        <taxon>Flavobacteriia</taxon>
        <taxon>Flavobacteriales</taxon>
        <taxon>Weeksellaceae</taxon>
        <taxon>Chryseobacterium group</taxon>
        <taxon>Chryseobacterium</taxon>
    </lineage>
</organism>
<dbReference type="eggNOG" id="COG4642">
    <property type="taxonomic scope" value="Bacteria"/>
</dbReference>
<dbReference type="EMBL" id="JPRH01000011">
    <property type="protein sequence ID" value="KFF10393.1"/>
    <property type="molecule type" value="Genomic_DNA"/>
</dbReference>
<evidence type="ECO:0008006" key="3">
    <source>
        <dbReference type="Google" id="ProtNLM"/>
    </source>
</evidence>
<dbReference type="AlphaFoldDB" id="A0A086A129"/>